<proteinExistence type="predicted"/>
<gene>
    <name evidence="2" type="ORF">GIX81_10595</name>
</gene>
<dbReference type="Pfam" id="PF00078">
    <property type="entry name" value="RVT_1"/>
    <property type="match status" value="1"/>
</dbReference>
<evidence type="ECO:0000313" key="2">
    <source>
        <dbReference type="EMBL" id="MRH09868.1"/>
    </source>
</evidence>
<reference evidence="2 3" key="1">
    <citation type="submission" date="2019-11" db="EMBL/GenBank/DDBJ databases">
        <title>Draft genome sequence of 12 host-associated Lactobacillus reuteri rodent strains.</title>
        <authorList>
            <person name="Zhang S."/>
            <person name="Ozcam M."/>
            <person name="Van Pijkeren J.P."/>
        </authorList>
    </citation>
    <scope>NUCLEOTIDE SEQUENCE [LARGE SCALE GENOMIC DNA]</scope>
    <source>
        <strain evidence="2 3">Lr4020</strain>
    </source>
</reference>
<feature type="domain" description="Reverse transcriptase" evidence="1">
    <location>
        <begin position="1"/>
        <end position="173"/>
    </location>
</feature>
<dbReference type="RefSeq" id="WP_153705276.1">
    <property type="nucleotide sequence ID" value="NZ_WJNA01000036.1"/>
</dbReference>
<name>A0A6L5P6C4_LIMRT</name>
<dbReference type="AlphaFoldDB" id="A0A6L5P6C4"/>
<comment type="caution">
    <text evidence="2">The sequence shown here is derived from an EMBL/GenBank/DDBJ whole genome shotgun (WGS) entry which is preliminary data.</text>
</comment>
<dbReference type="PROSITE" id="PS50878">
    <property type="entry name" value="RT_POL"/>
    <property type="match status" value="1"/>
</dbReference>
<accession>A0A6L5P6C4</accession>
<protein>
    <recommendedName>
        <fullName evidence="1">Reverse transcriptase domain-containing protein</fullName>
    </recommendedName>
</protein>
<dbReference type="EMBL" id="WJNA01000036">
    <property type="protein sequence ID" value="MRH09868.1"/>
    <property type="molecule type" value="Genomic_DNA"/>
</dbReference>
<dbReference type="Proteomes" id="UP000472879">
    <property type="component" value="Unassembled WGS sequence"/>
</dbReference>
<evidence type="ECO:0000313" key="3">
    <source>
        <dbReference type="Proteomes" id="UP000472879"/>
    </source>
</evidence>
<sequence>MLKSIMNYRFVTKKTLEKQLTHAKVDFPYKKMGNKAYTNNLRQLGNLLKQKVINLSPKNHRGIPQGTAVSAVLANIYMIQFDELLAEMMNKYNGIYRRYSDDFIIIIPQADISYEDIKNLKNEIITKSDEINKLEIEHAKTQLLSYSKEAKSIYKYDDLGWKKSSLSYLGFSFDGVSVLRSNSIYKFIYRSKRTINKYITLKDARERYLRKEGPTSYVKKYNDQGIKIYRLANPTELYRKERIYALAGTMSERTFGTYHRAVVRQCLALFNIERRSSMLAYAKRAQKVFQYKTRGKYRVVIQRQVEKQIRRNQRKVGGINNEW</sequence>
<evidence type="ECO:0000259" key="1">
    <source>
        <dbReference type="PROSITE" id="PS50878"/>
    </source>
</evidence>
<dbReference type="InterPro" id="IPR000477">
    <property type="entry name" value="RT_dom"/>
</dbReference>
<organism evidence="2 3">
    <name type="scientific">Limosilactobacillus reuteri</name>
    <name type="common">Lactobacillus reuteri</name>
    <dbReference type="NCBI Taxonomy" id="1598"/>
    <lineage>
        <taxon>Bacteria</taxon>
        <taxon>Bacillati</taxon>
        <taxon>Bacillota</taxon>
        <taxon>Bacilli</taxon>
        <taxon>Lactobacillales</taxon>
        <taxon>Lactobacillaceae</taxon>
        <taxon>Limosilactobacillus</taxon>
    </lineage>
</organism>